<evidence type="ECO:0000313" key="2">
    <source>
        <dbReference type="EMBL" id="KJV53020.1"/>
    </source>
</evidence>
<dbReference type="EMBL" id="LANO01000038">
    <property type="protein sequence ID" value="KJV51769.1"/>
    <property type="molecule type" value="Genomic_DNA"/>
</dbReference>
<dbReference type="EMBL" id="LANO01000013">
    <property type="protein sequence ID" value="KJV53020.1"/>
    <property type="molecule type" value="Genomic_DNA"/>
</dbReference>
<organism evidence="1 3">
    <name type="scientific">Orientia tsutsugamushi str. Gilliam</name>
    <dbReference type="NCBI Taxonomy" id="1359184"/>
    <lineage>
        <taxon>Bacteria</taxon>
        <taxon>Pseudomonadati</taxon>
        <taxon>Pseudomonadota</taxon>
        <taxon>Alphaproteobacteria</taxon>
        <taxon>Rickettsiales</taxon>
        <taxon>Rickettsiaceae</taxon>
        <taxon>Rickettsieae</taxon>
        <taxon>Orientia</taxon>
    </lineage>
</organism>
<evidence type="ECO:0000313" key="3">
    <source>
        <dbReference type="Proteomes" id="UP000033769"/>
    </source>
</evidence>
<proteinExistence type="predicted"/>
<accession>A0A0F3MAZ6</accession>
<dbReference type="AlphaFoldDB" id="A0A0F3MAZ6"/>
<sequence>MIIQGLYAVRNIISPEIRKLNEKTESIQTNIQPGLCPKH</sequence>
<dbReference type="Proteomes" id="UP000033769">
    <property type="component" value="Unassembled WGS sequence"/>
</dbReference>
<name>A0A0F3MAZ6_ORITS</name>
<dbReference type="PATRIC" id="fig|1359184.3.peg.1696"/>
<comment type="caution">
    <text evidence="1">The sequence shown here is derived from an EMBL/GenBank/DDBJ whole genome shotgun (WGS) entry which is preliminary data.</text>
</comment>
<reference evidence="1 3" key="1">
    <citation type="submission" date="2015-02" db="EMBL/GenBank/DDBJ databases">
        <title>Genome Sequencing of Rickettsiales.</title>
        <authorList>
            <person name="Daugherty S.C."/>
            <person name="Su Q."/>
            <person name="Abolude K."/>
            <person name="Beier-Sexton M."/>
            <person name="Carlyon J.A."/>
            <person name="Carter R."/>
            <person name="Day N.P."/>
            <person name="Dumler S.J."/>
            <person name="Dyachenko V."/>
            <person name="Godinez A."/>
            <person name="Kurtti T.J."/>
            <person name="Lichay M."/>
            <person name="Mullins K.E."/>
            <person name="Ott S."/>
            <person name="Pappas-Brown V."/>
            <person name="Paris D.H."/>
            <person name="Patel P."/>
            <person name="Richards A.L."/>
            <person name="Sadzewicz L."/>
            <person name="Sears K."/>
            <person name="Seidman D."/>
            <person name="Sengamalay N."/>
            <person name="Stenos J."/>
            <person name="Tallon L.J."/>
            <person name="Vincent G."/>
            <person name="Fraser C.M."/>
            <person name="Munderloh U."/>
            <person name="Dunning-Hotopp J.C."/>
        </authorList>
    </citation>
    <scope>NUCLEOTIDE SEQUENCE [LARGE SCALE GENOMIC DNA]</scope>
    <source>
        <strain evidence="1 3">Gilliam</strain>
    </source>
</reference>
<protein>
    <submittedName>
        <fullName evidence="1">Putative conjugative transfer TraI domain protein</fullName>
    </submittedName>
</protein>
<evidence type="ECO:0000313" key="1">
    <source>
        <dbReference type="EMBL" id="KJV51769.1"/>
    </source>
</evidence>
<gene>
    <name evidence="2" type="ORF">OTSGILL_1060</name>
    <name evidence="1" type="ORF">OTSGILL_2011</name>
</gene>